<feature type="domain" description="Peptidase S26" evidence="10">
    <location>
        <begin position="7"/>
        <end position="73"/>
    </location>
</feature>
<keyword evidence="2" id="KW-0999">Mitochondrion inner membrane</keyword>
<keyword evidence="3" id="KW-0378">Hydrolase</keyword>
<comment type="subunit">
    <text evidence="8">Heterodimer of 2 subunits, IMP1A/B and IMP12.</text>
</comment>
<evidence type="ECO:0000256" key="2">
    <source>
        <dbReference type="ARBA" id="ARBA00022792"/>
    </source>
</evidence>
<evidence type="ECO:0000259" key="10">
    <source>
        <dbReference type="Pfam" id="PF10502"/>
    </source>
</evidence>
<comment type="similarity">
    <text evidence="6">Belongs to the peptidase S26 family. IMP1 subfamily.</text>
</comment>
<comment type="function">
    <text evidence="7">Catalyzes the removal of transit peptides required for the targeting of proteins from the mitochondrial matrix, across the inner membrane, into the inter-membrane space.</text>
</comment>
<comment type="subcellular location">
    <subcellularLocation>
        <location evidence="1">Mitochondrion inner membrane</location>
    </subcellularLocation>
</comment>
<evidence type="ECO:0000256" key="7">
    <source>
        <dbReference type="ARBA" id="ARBA00054895"/>
    </source>
</evidence>
<dbReference type="Proteomes" id="UP000623129">
    <property type="component" value="Unassembled WGS sequence"/>
</dbReference>
<dbReference type="GO" id="GO:0006465">
    <property type="term" value="P:signal peptide processing"/>
    <property type="evidence" value="ECO:0007669"/>
    <property type="project" value="InterPro"/>
</dbReference>
<feature type="domain" description="Peptidase S26" evidence="10">
    <location>
        <begin position="84"/>
        <end position="126"/>
    </location>
</feature>
<keyword evidence="4" id="KW-0496">Mitochondrion</keyword>
<dbReference type="OrthoDB" id="308440at2759"/>
<dbReference type="EMBL" id="SWLB01000007">
    <property type="protein sequence ID" value="KAF3336417.1"/>
    <property type="molecule type" value="Genomic_DNA"/>
</dbReference>
<evidence type="ECO:0000256" key="1">
    <source>
        <dbReference type="ARBA" id="ARBA00004273"/>
    </source>
</evidence>
<dbReference type="InterPro" id="IPR036286">
    <property type="entry name" value="LexA/Signal_pep-like_sf"/>
</dbReference>
<keyword evidence="11" id="KW-0645">Protease</keyword>
<evidence type="ECO:0000256" key="6">
    <source>
        <dbReference type="ARBA" id="ARBA00038445"/>
    </source>
</evidence>
<evidence type="ECO:0000313" key="12">
    <source>
        <dbReference type="Proteomes" id="UP000623129"/>
    </source>
</evidence>
<keyword evidence="12" id="KW-1185">Reference proteome</keyword>
<dbReference type="GO" id="GO:0006627">
    <property type="term" value="P:protein processing involved in protein targeting to mitochondrion"/>
    <property type="evidence" value="ECO:0007669"/>
    <property type="project" value="TreeGrafter"/>
</dbReference>
<accession>A0A833VEG3</accession>
<proteinExistence type="inferred from homology"/>
<dbReference type="PANTHER" id="PTHR12383:SF16">
    <property type="entry name" value="MITOCHONDRIAL INNER MEMBRANE PROTEASE SUBUNIT 1"/>
    <property type="match status" value="1"/>
</dbReference>
<name>A0A833VEG3_9POAL</name>
<reference evidence="11" key="1">
    <citation type="submission" date="2020-01" db="EMBL/GenBank/DDBJ databases">
        <title>Genome sequence of Kobresia littledalei, the first chromosome-level genome in the family Cyperaceae.</title>
        <authorList>
            <person name="Qu G."/>
        </authorList>
    </citation>
    <scope>NUCLEOTIDE SEQUENCE</scope>
    <source>
        <strain evidence="11">C.B.Clarke</strain>
        <tissue evidence="11">Leaf</tissue>
    </source>
</reference>
<sequence length="146" mass="16337">MDYILLLSKCRQVIGPSMLPTLNQAGDILAVNMVPKWWGQFNTGDVVLMRSPGNPTLHLAKRILGVEGEKVTYLVDPNNSKTIKTVLVPEGHVWVQGDNIHKSYDSRKFGPVPRGLIQGRIFYRVWPPEKIGPIDSKVNPNEPPTK</sequence>
<dbReference type="InterPro" id="IPR000223">
    <property type="entry name" value="Pept_S26A_signal_pept_1"/>
</dbReference>
<feature type="active site" evidence="9">
    <location>
        <position position="61"/>
    </location>
</feature>
<comment type="caution">
    <text evidence="11">The sequence shown here is derived from an EMBL/GenBank/DDBJ whole genome shotgun (WGS) entry which is preliminary data.</text>
</comment>
<dbReference type="InterPro" id="IPR052064">
    <property type="entry name" value="Mito_IMP1_subunit"/>
</dbReference>
<evidence type="ECO:0000256" key="4">
    <source>
        <dbReference type="ARBA" id="ARBA00023128"/>
    </source>
</evidence>
<dbReference type="AlphaFoldDB" id="A0A833VEG3"/>
<gene>
    <name evidence="11" type="ORF">FCM35_KLT19003</name>
</gene>
<evidence type="ECO:0000256" key="8">
    <source>
        <dbReference type="ARBA" id="ARBA00064368"/>
    </source>
</evidence>
<evidence type="ECO:0000256" key="9">
    <source>
        <dbReference type="PIRSR" id="PIRSR600223-1"/>
    </source>
</evidence>
<feature type="active site" evidence="9">
    <location>
        <position position="17"/>
    </location>
</feature>
<dbReference type="InterPro" id="IPR019533">
    <property type="entry name" value="Peptidase_S26"/>
</dbReference>
<dbReference type="SUPFAM" id="SSF51306">
    <property type="entry name" value="LexA/Signal peptidase"/>
    <property type="match status" value="1"/>
</dbReference>
<protein>
    <submittedName>
        <fullName evidence="11">Mitochondrial inner membrane protease subunit 1 isoform X2</fullName>
    </submittedName>
</protein>
<dbReference type="Gene3D" id="2.10.109.10">
    <property type="entry name" value="Umud Fragment, subunit A"/>
    <property type="match status" value="1"/>
</dbReference>
<evidence type="ECO:0000313" key="11">
    <source>
        <dbReference type="EMBL" id="KAF3336417.1"/>
    </source>
</evidence>
<dbReference type="FunFam" id="2.10.109.10:FF:000014">
    <property type="entry name" value="Inner membrane protease subunit 1"/>
    <property type="match status" value="1"/>
</dbReference>
<organism evidence="11 12">
    <name type="scientific">Carex littledalei</name>
    <dbReference type="NCBI Taxonomy" id="544730"/>
    <lineage>
        <taxon>Eukaryota</taxon>
        <taxon>Viridiplantae</taxon>
        <taxon>Streptophyta</taxon>
        <taxon>Embryophyta</taxon>
        <taxon>Tracheophyta</taxon>
        <taxon>Spermatophyta</taxon>
        <taxon>Magnoliopsida</taxon>
        <taxon>Liliopsida</taxon>
        <taxon>Poales</taxon>
        <taxon>Cyperaceae</taxon>
        <taxon>Cyperoideae</taxon>
        <taxon>Cariceae</taxon>
        <taxon>Carex</taxon>
        <taxon>Carex subgen. Euthyceras</taxon>
    </lineage>
</organism>
<keyword evidence="5" id="KW-0472">Membrane</keyword>
<evidence type="ECO:0000256" key="3">
    <source>
        <dbReference type="ARBA" id="ARBA00022801"/>
    </source>
</evidence>
<dbReference type="PANTHER" id="PTHR12383">
    <property type="entry name" value="PROTEASE FAMILY S26 MITOCHONDRIAL INNER MEMBRANE PROTEASE-RELATED"/>
    <property type="match status" value="1"/>
</dbReference>
<evidence type="ECO:0000256" key="5">
    <source>
        <dbReference type="ARBA" id="ARBA00023136"/>
    </source>
</evidence>
<dbReference type="CDD" id="cd06530">
    <property type="entry name" value="S26_SPase_I"/>
    <property type="match status" value="1"/>
</dbReference>
<dbReference type="Pfam" id="PF10502">
    <property type="entry name" value="Peptidase_S26"/>
    <property type="match status" value="2"/>
</dbReference>
<dbReference type="GO" id="GO:0004252">
    <property type="term" value="F:serine-type endopeptidase activity"/>
    <property type="evidence" value="ECO:0007669"/>
    <property type="project" value="InterPro"/>
</dbReference>
<dbReference type="GO" id="GO:0042720">
    <property type="term" value="C:mitochondrial inner membrane peptidase complex"/>
    <property type="evidence" value="ECO:0007669"/>
    <property type="project" value="TreeGrafter"/>
</dbReference>
<dbReference type="PRINTS" id="PR00727">
    <property type="entry name" value="LEADERPTASE"/>
</dbReference>